<evidence type="ECO:0000256" key="1">
    <source>
        <dbReference type="SAM" id="Phobius"/>
    </source>
</evidence>
<dbReference type="EMBL" id="MU006310">
    <property type="protein sequence ID" value="KAF2849627.1"/>
    <property type="molecule type" value="Genomic_DNA"/>
</dbReference>
<protein>
    <submittedName>
        <fullName evidence="2">Uncharacterized protein</fullName>
    </submittedName>
</protein>
<keyword evidence="1" id="KW-0472">Membrane</keyword>
<keyword evidence="1" id="KW-0812">Transmembrane</keyword>
<keyword evidence="3" id="KW-1185">Reference proteome</keyword>
<sequence>MNLDILADNPHWWWYVILAVGTIAVTISVWIVFKRYGGLEDRLERSFNWLVQSQKIDDVEAGWSQVKKVKFN</sequence>
<organism evidence="2 3">
    <name type="scientific">Plenodomus tracheiphilus IPT5</name>
    <dbReference type="NCBI Taxonomy" id="1408161"/>
    <lineage>
        <taxon>Eukaryota</taxon>
        <taxon>Fungi</taxon>
        <taxon>Dikarya</taxon>
        <taxon>Ascomycota</taxon>
        <taxon>Pezizomycotina</taxon>
        <taxon>Dothideomycetes</taxon>
        <taxon>Pleosporomycetidae</taxon>
        <taxon>Pleosporales</taxon>
        <taxon>Pleosporineae</taxon>
        <taxon>Leptosphaeriaceae</taxon>
        <taxon>Plenodomus</taxon>
    </lineage>
</organism>
<proteinExistence type="predicted"/>
<evidence type="ECO:0000313" key="3">
    <source>
        <dbReference type="Proteomes" id="UP000799423"/>
    </source>
</evidence>
<keyword evidence="1" id="KW-1133">Transmembrane helix</keyword>
<dbReference type="AlphaFoldDB" id="A0A6A7B4M2"/>
<dbReference type="OrthoDB" id="195446at2759"/>
<feature type="transmembrane region" description="Helical" evidence="1">
    <location>
        <begin position="12"/>
        <end position="33"/>
    </location>
</feature>
<accession>A0A6A7B4M2</accession>
<dbReference type="Proteomes" id="UP000799423">
    <property type="component" value="Unassembled WGS sequence"/>
</dbReference>
<name>A0A6A7B4M2_9PLEO</name>
<evidence type="ECO:0000313" key="2">
    <source>
        <dbReference type="EMBL" id="KAF2849627.1"/>
    </source>
</evidence>
<gene>
    <name evidence="2" type="ORF">T440DRAFT_469051</name>
</gene>
<reference evidence="2" key="1">
    <citation type="submission" date="2020-01" db="EMBL/GenBank/DDBJ databases">
        <authorList>
            <consortium name="DOE Joint Genome Institute"/>
            <person name="Haridas S."/>
            <person name="Albert R."/>
            <person name="Binder M."/>
            <person name="Bloem J."/>
            <person name="Labutti K."/>
            <person name="Salamov A."/>
            <person name="Andreopoulos B."/>
            <person name="Baker S.E."/>
            <person name="Barry K."/>
            <person name="Bills G."/>
            <person name="Bluhm B.H."/>
            <person name="Cannon C."/>
            <person name="Castanera R."/>
            <person name="Culley D.E."/>
            <person name="Daum C."/>
            <person name="Ezra D."/>
            <person name="Gonzalez J.B."/>
            <person name="Henrissat B."/>
            <person name="Kuo A."/>
            <person name="Liang C."/>
            <person name="Lipzen A."/>
            <person name="Lutzoni F."/>
            <person name="Magnuson J."/>
            <person name="Mondo S."/>
            <person name="Nolan M."/>
            <person name="Ohm R."/>
            <person name="Pangilinan J."/>
            <person name="Park H.-J."/>
            <person name="Ramirez L."/>
            <person name="Alfaro M."/>
            <person name="Sun H."/>
            <person name="Tritt A."/>
            <person name="Yoshinaga Y."/>
            <person name="Zwiers L.-H."/>
            <person name="Turgeon B.G."/>
            <person name="Goodwin S.B."/>
            <person name="Spatafora J.W."/>
            <person name="Crous P.W."/>
            <person name="Grigoriev I.V."/>
        </authorList>
    </citation>
    <scope>NUCLEOTIDE SEQUENCE</scope>
    <source>
        <strain evidence="2">IPT5</strain>
    </source>
</reference>